<dbReference type="InterPro" id="IPR017941">
    <property type="entry name" value="Rieske_2Fe-2S"/>
</dbReference>
<organism evidence="8">
    <name type="scientific">Variovorax paradoxus</name>
    <dbReference type="NCBI Taxonomy" id="34073"/>
    <lineage>
        <taxon>Bacteria</taxon>
        <taxon>Pseudomonadati</taxon>
        <taxon>Pseudomonadota</taxon>
        <taxon>Betaproteobacteria</taxon>
        <taxon>Burkholderiales</taxon>
        <taxon>Comamonadaceae</taxon>
        <taxon>Variovorax</taxon>
    </lineage>
</organism>
<keyword evidence="2" id="KW-0479">Metal-binding</keyword>
<dbReference type="GO" id="GO:0051537">
    <property type="term" value="F:2 iron, 2 sulfur cluster binding"/>
    <property type="evidence" value="ECO:0007669"/>
    <property type="project" value="UniProtKB-KW"/>
</dbReference>
<dbReference type="EC" id="1.14.12.-" evidence="8"/>
<evidence type="ECO:0000256" key="6">
    <source>
        <dbReference type="SAM" id="MobiDB-lite"/>
    </source>
</evidence>
<protein>
    <submittedName>
        <fullName evidence="8">Phenoxybenzoate dioxygenase subunit alpha</fullName>
        <ecNumber evidence="8">1.14.12.-</ecNumber>
    </submittedName>
</protein>
<dbReference type="Pfam" id="PF00355">
    <property type="entry name" value="Rieske"/>
    <property type="match status" value="1"/>
</dbReference>
<evidence type="ECO:0000256" key="3">
    <source>
        <dbReference type="ARBA" id="ARBA00023002"/>
    </source>
</evidence>
<dbReference type="CDD" id="cd08878">
    <property type="entry name" value="RHO_alpha_C_DMO-like"/>
    <property type="match status" value="1"/>
</dbReference>
<dbReference type="PROSITE" id="PS51296">
    <property type="entry name" value="RIESKE"/>
    <property type="match status" value="1"/>
</dbReference>
<dbReference type="EMBL" id="LR743507">
    <property type="protein sequence ID" value="CAA2105661.1"/>
    <property type="molecule type" value="Genomic_DNA"/>
</dbReference>
<keyword evidence="8" id="KW-0223">Dioxygenase</keyword>
<evidence type="ECO:0000256" key="4">
    <source>
        <dbReference type="ARBA" id="ARBA00023004"/>
    </source>
</evidence>
<sequence length="411" mass="45312">MSAVAPSGTAAPTAGEWQPIAFDTGTAYGRKPPSHKPELTEVGAGTPMGELLRRYWHPIGLAGDATDTPRQVRVLGEDLILFRDKTGRPGLVHWRCAHRGASLYYGRVEEEGIRCCYHGWMFDVQGHCVDQPCEPDGGARSRGRVRQPWYPVQEQYGLIWAYLGPAEKKPVLPRYDCLETLDEGETLEADGNSIGGGGPQVIPCNWLQHYENVADPFHVPVLHGSFSGTQFVALMGQMPDVTFESTETGVMITSIRKLEDGGTFRRVAGPVLPTLRVVPNPRVAAYGRVESIGWVLPIDDHSFRIYTVGRVKTPGDLARVRSRLNGKLWEELSEAEHRAFPGDYEAQVSQGAITAHSEEHLASSDRGIVMLRRLLQRQLDAVREGRDPAGVSFDPAAPPVQFEAGNFLVRE</sequence>
<dbReference type="PANTHER" id="PTHR21266:SF59">
    <property type="entry name" value="BLR4922 PROTEIN"/>
    <property type="match status" value="1"/>
</dbReference>
<reference evidence="8" key="1">
    <citation type="submission" date="2019-12" db="EMBL/GenBank/DDBJ databases">
        <authorList>
            <person name="Cremers G."/>
        </authorList>
    </citation>
    <scope>NUCLEOTIDE SEQUENCE</scope>
    <source>
        <strain evidence="8">Vvax</strain>
    </source>
</reference>
<keyword evidence="5" id="KW-0411">Iron-sulfur</keyword>
<evidence type="ECO:0000256" key="2">
    <source>
        <dbReference type="ARBA" id="ARBA00022723"/>
    </source>
</evidence>
<dbReference type="Gene3D" id="2.102.10.10">
    <property type="entry name" value="Rieske [2Fe-2S] iron-sulphur domain"/>
    <property type="match status" value="1"/>
</dbReference>
<dbReference type="InterPro" id="IPR015881">
    <property type="entry name" value="ARHD_Rieske_2Fe_2S"/>
</dbReference>
<dbReference type="GO" id="GO:0005506">
    <property type="term" value="F:iron ion binding"/>
    <property type="evidence" value="ECO:0007669"/>
    <property type="project" value="InterPro"/>
</dbReference>
<dbReference type="AlphaFoldDB" id="A0A679J086"/>
<dbReference type="InterPro" id="IPR050584">
    <property type="entry name" value="Cholesterol_7-desaturase"/>
</dbReference>
<dbReference type="SUPFAM" id="SSF55961">
    <property type="entry name" value="Bet v1-like"/>
    <property type="match status" value="1"/>
</dbReference>
<feature type="domain" description="Rieske" evidence="7">
    <location>
        <begin position="56"/>
        <end position="161"/>
    </location>
</feature>
<dbReference type="PANTHER" id="PTHR21266">
    <property type="entry name" value="IRON-SULFUR DOMAIN CONTAINING PROTEIN"/>
    <property type="match status" value="1"/>
</dbReference>
<gene>
    <name evidence="8" type="primary">pobA_2</name>
    <name evidence="8" type="ORF">VVAX_03365</name>
</gene>
<keyword evidence="4" id="KW-0408">Iron</keyword>
<dbReference type="SUPFAM" id="SSF50022">
    <property type="entry name" value="ISP domain"/>
    <property type="match status" value="1"/>
</dbReference>
<keyword evidence="1" id="KW-0001">2Fe-2S</keyword>
<keyword evidence="3 8" id="KW-0560">Oxidoreductase</keyword>
<evidence type="ECO:0000259" key="7">
    <source>
        <dbReference type="PROSITE" id="PS51296"/>
    </source>
</evidence>
<dbReference type="RefSeq" id="WP_339090951.1">
    <property type="nucleotide sequence ID" value="NZ_LR743507.1"/>
</dbReference>
<dbReference type="PROSITE" id="PS00570">
    <property type="entry name" value="RING_HYDROXYL_ALPHA"/>
    <property type="match status" value="1"/>
</dbReference>
<dbReference type="GO" id="GO:0051213">
    <property type="term" value="F:dioxygenase activity"/>
    <property type="evidence" value="ECO:0007669"/>
    <property type="project" value="UniProtKB-KW"/>
</dbReference>
<dbReference type="InterPro" id="IPR036922">
    <property type="entry name" value="Rieske_2Fe-2S_sf"/>
</dbReference>
<evidence type="ECO:0000256" key="1">
    <source>
        <dbReference type="ARBA" id="ARBA00022714"/>
    </source>
</evidence>
<evidence type="ECO:0000313" key="8">
    <source>
        <dbReference type="EMBL" id="CAA2105661.1"/>
    </source>
</evidence>
<feature type="region of interest" description="Disordered" evidence="6">
    <location>
        <begin position="23"/>
        <end position="43"/>
    </location>
</feature>
<accession>A0A679J086</accession>
<name>A0A679J086_VARPD</name>
<dbReference type="CDD" id="cd03479">
    <property type="entry name" value="Rieske_RO_Alpha_PhDO_like"/>
    <property type="match status" value="1"/>
</dbReference>
<evidence type="ECO:0000256" key="5">
    <source>
        <dbReference type="ARBA" id="ARBA00023014"/>
    </source>
</evidence>
<proteinExistence type="predicted"/>
<dbReference type="Gene3D" id="3.90.380.10">
    <property type="entry name" value="Naphthalene 1,2-dioxygenase Alpha Subunit, Chain A, domain 1"/>
    <property type="match status" value="1"/>
</dbReference>